<reference evidence="3" key="1">
    <citation type="submission" date="2017-06" db="EMBL/GenBank/DDBJ databases">
        <authorList>
            <person name="Varghese N."/>
            <person name="Submissions S."/>
        </authorList>
    </citation>
    <scope>NUCLEOTIDE SEQUENCE [LARGE SCALE GENOMIC DNA]</scope>
    <source>
        <strain evidence="3">JAD2</strain>
    </source>
</reference>
<sequence>MTNKPSTTKIHPLNIVGALIMVADLIAAGYWALVIEKPRATAKMAAGQWTLWDEVIEKLIIIGFWVIAYMGYTVGALPDNKWDWKRAARSGLEAVISGAIVGALYALMSQR</sequence>
<evidence type="ECO:0000256" key="1">
    <source>
        <dbReference type="SAM" id="Phobius"/>
    </source>
</evidence>
<organism evidence="2 3">
    <name type="scientific">Thermoflexus hugenholtzii JAD2</name>
    <dbReference type="NCBI Taxonomy" id="877466"/>
    <lineage>
        <taxon>Bacteria</taxon>
        <taxon>Bacillati</taxon>
        <taxon>Chloroflexota</taxon>
        <taxon>Thermoflexia</taxon>
        <taxon>Thermoflexales</taxon>
        <taxon>Thermoflexaceae</taxon>
        <taxon>Thermoflexus</taxon>
    </lineage>
</organism>
<dbReference type="Proteomes" id="UP000197025">
    <property type="component" value="Unassembled WGS sequence"/>
</dbReference>
<dbReference type="AlphaFoldDB" id="A0A212RMT7"/>
<protein>
    <submittedName>
        <fullName evidence="2">Uncharacterized protein</fullName>
    </submittedName>
</protein>
<accession>A0A212RMT7</accession>
<keyword evidence="1" id="KW-1133">Transmembrane helix</keyword>
<evidence type="ECO:0000313" key="2">
    <source>
        <dbReference type="EMBL" id="SNB73878.1"/>
    </source>
</evidence>
<dbReference type="InParanoid" id="A0A212RMT7"/>
<dbReference type="RefSeq" id="WP_088572240.1">
    <property type="nucleotide sequence ID" value="NZ_FYEK01000071.1"/>
</dbReference>
<gene>
    <name evidence="2" type="ORF">SAMN02746019_00019930</name>
</gene>
<proteinExistence type="predicted"/>
<dbReference type="EMBL" id="FYEK01000071">
    <property type="protein sequence ID" value="SNB73878.1"/>
    <property type="molecule type" value="Genomic_DNA"/>
</dbReference>
<keyword evidence="1" id="KW-0472">Membrane</keyword>
<name>A0A212RMT7_9CHLR</name>
<feature type="transmembrane region" description="Helical" evidence="1">
    <location>
        <begin position="12"/>
        <end position="34"/>
    </location>
</feature>
<evidence type="ECO:0000313" key="3">
    <source>
        <dbReference type="Proteomes" id="UP000197025"/>
    </source>
</evidence>
<keyword evidence="3" id="KW-1185">Reference proteome</keyword>
<keyword evidence="1" id="KW-0812">Transmembrane</keyword>
<feature type="transmembrane region" description="Helical" evidence="1">
    <location>
        <begin position="87"/>
        <end position="108"/>
    </location>
</feature>
<feature type="transmembrane region" description="Helical" evidence="1">
    <location>
        <begin position="55"/>
        <end position="75"/>
    </location>
</feature>